<name>A0A5N5CZY0_9PEZI</name>
<keyword evidence="1" id="KW-0732">Signal</keyword>
<proteinExistence type="predicted"/>
<dbReference type="OrthoDB" id="3446835at2759"/>
<dbReference type="Proteomes" id="UP000325902">
    <property type="component" value="Unassembled WGS sequence"/>
</dbReference>
<reference evidence="2 3" key="1">
    <citation type="journal article" date="2019" name="Sci. Rep.">
        <title>A multi-omics analysis of the grapevine pathogen Lasiodiplodia theobromae reveals that temperature affects the expression of virulence- and pathogenicity-related genes.</title>
        <authorList>
            <person name="Felix C."/>
            <person name="Meneses R."/>
            <person name="Goncalves M.F.M."/>
            <person name="Tilleman L."/>
            <person name="Duarte A.S."/>
            <person name="Jorrin-Novo J.V."/>
            <person name="Van de Peer Y."/>
            <person name="Deforce D."/>
            <person name="Van Nieuwerburgh F."/>
            <person name="Esteves A.C."/>
            <person name="Alves A."/>
        </authorList>
    </citation>
    <scope>NUCLEOTIDE SEQUENCE [LARGE SCALE GENOMIC DNA]</scope>
    <source>
        <strain evidence="2 3">LA-SOL3</strain>
    </source>
</reference>
<accession>A0A5N5CZY0</accession>
<evidence type="ECO:0000313" key="2">
    <source>
        <dbReference type="EMBL" id="KAB2570948.1"/>
    </source>
</evidence>
<sequence>MKLISLALIFSLAATGMACSPEQDCCWKDVFACYRQHSVFNRSKCDSNKYKAQMCDRNNVTPEQCDADCCSVSKKIGIACP</sequence>
<dbReference type="AlphaFoldDB" id="A0A5N5CZY0"/>
<comment type="caution">
    <text evidence="2">The sequence shown here is derived from an EMBL/GenBank/DDBJ whole genome shotgun (WGS) entry which is preliminary data.</text>
</comment>
<evidence type="ECO:0000313" key="3">
    <source>
        <dbReference type="Proteomes" id="UP000325902"/>
    </source>
</evidence>
<protein>
    <submittedName>
        <fullName evidence="2">Uncharacterized protein</fullName>
    </submittedName>
</protein>
<evidence type="ECO:0000256" key="1">
    <source>
        <dbReference type="SAM" id="SignalP"/>
    </source>
</evidence>
<keyword evidence="3" id="KW-1185">Reference proteome</keyword>
<gene>
    <name evidence="2" type="ORF">DBV05_g10378</name>
</gene>
<feature type="chain" id="PRO_5024900116" evidence="1">
    <location>
        <begin position="19"/>
        <end position="81"/>
    </location>
</feature>
<feature type="signal peptide" evidence="1">
    <location>
        <begin position="1"/>
        <end position="18"/>
    </location>
</feature>
<dbReference type="EMBL" id="VCHE01000116">
    <property type="protein sequence ID" value="KAB2570948.1"/>
    <property type="molecule type" value="Genomic_DNA"/>
</dbReference>
<organism evidence="2 3">
    <name type="scientific">Lasiodiplodia theobromae</name>
    <dbReference type="NCBI Taxonomy" id="45133"/>
    <lineage>
        <taxon>Eukaryota</taxon>
        <taxon>Fungi</taxon>
        <taxon>Dikarya</taxon>
        <taxon>Ascomycota</taxon>
        <taxon>Pezizomycotina</taxon>
        <taxon>Dothideomycetes</taxon>
        <taxon>Dothideomycetes incertae sedis</taxon>
        <taxon>Botryosphaeriales</taxon>
        <taxon>Botryosphaeriaceae</taxon>
        <taxon>Lasiodiplodia</taxon>
    </lineage>
</organism>
<dbReference type="PROSITE" id="PS51257">
    <property type="entry name" value="PROKAR_LIPOPROTEIN"/>
    <property type="match status" value="1"/>
</dbReference>